<gene>
    <name evidence="2" type="primary">TBC1D3B</name>
</gene>
<accession>A0A087WVG1</accession>
<reference evidence="2 3" key="3">
    <citation type="journal article" date="2006" name="Nature">
        <title>DNA sequence of human chromosome 17 and analysis of rearrangement in the human lineage.</title>
        <authorList>
            <person name="Zody M.C."/>
            <person name="Garber M."/>
            <person name="Adams D.J."/>
            <person name="Sharpe T."/>
            <person name="Harrow J."/>
            <person name="Lupski J.R."/>
            <person name="Nicholson C."/>
            <person name="Searle S.M."/>
            <person name="Wilming L."/>
            <person name="Young S.K."/>
            <person name="Abouelleil A."/>
            <person name="Allen N.R."/>
            <person name="Bi W."/>
            <person name="Bloom T."/>
            <person name="Borowsky M.L."/>
            <person name="Bugalter B.E."/>
            <person name="Butler J."/>
            <person name="Chang J.L."/>
            <person name="Chen C.K."/>
            <person name="Cook A."/>
            <person name="Corum B."/>
            <person name="Cuomo C.A."/>
            <person name="de Jong P.J."/>
            <person name="DeCaprio D."/>
            <person name="Dewar K."/>
            <person name="FitzGerald M."/>
            <person name="Gilbert J."/>
            <person name="Gibson R."/>
            <person name="Gnerre S."/>
            <person name="Goldstein S."/>
            <person name="Grafham D.V."/>
            <person name="Grocock R."/>
            <person name="Hafez N."/>
            <person name="Hagopian D.S."/>
            <person name="Hart E."/>
            <person name="Norman C.H."/>
            <person name="Humphray S."/>
            <person name="Jaffe D.B."/>
            <person name="Jones M."/>
            <person name="Kamal M."/>
            <person name="Khodiyar V.K."/>
            <person name="LaButti K."/>
            <person name="Laird G."/>
            <person name="Lehoczky J."/>
            <person name="Liu X."/>
            <person name="Lokyitsang T."/>
            <person name="Loveland J."/>
            <person name="Lui A."/>
            <person name="Macdonald P."/>
            <person name="Major J.E."/>
            <person name="Matthews L."/>
            <person name="Mauceli E."/>
            <person name="McCarroll S.A."/>
            <person name="Mihalev A.H."/>
            <person name="Mudge J."/>
            <person name="Nguyen C."/>
            <person name="Nicol R."/>
            <person name="O'Leary S.B."/>
            <person name="Osoegawa K."/>
            <person name="Schwartz D.C."/>
            <person name="Shaw-Smith C."/>
            <person name="Stankiewicz P."/>
            <person name="Steward C."/>
            <person name="Swarbreck D."/>
            <person name="Venkataraman V."/>
            <person name="Whittaker C.A."/>
            <person name="Yang X."/>
            <person name="Zimmer A.R."/>
            <person name="Bradley A."/>
            <person name="Hubbard T."/>
            <person name="Birren B.W."/>
            <person name="Rogers J."/>
            <person name="Lander E.S."/>
            <person name="Nusbaum C."/>
        </authorList>
    </citation>
    <scope>NUCLEOTIDE SEQUENCE [LARGE SCALE GENOMIC DNA]</scope>
</reference>
<dbReference type="HOGENOM" id="CLU_2108180_0_0_1"/>
<keyword evidence="3" id="KW-1185">Reference proteome</keyword>
<protein>
    <submittedName>
        <fullName evidence="2">TBC1 domain family member 3B</fullName>
    </submittedName>
</protein>
<dbReference type="Bgee" id="ENSG00000274808">
    <property type="expression patterns" value="Expressed in right hemisphere of cerebellum and 94 other cell types or tissues"/>
</dbReference>
<dbReference type="GeneTree" id="ENSGT00940000163624"/>
<reference evidence="2" key="1">
    <citation type="journal article" date="2001" name="Nature">
        <title>Initial sequencing and analysis of the human genome.</title>
        <authorList>
            <consortium name="International Human Genome Sequencing Consortium"/>
            <person name="Lander E.S."/>
            <person name="Linton L.M."/>
            <person name="Birren B."/>
            <person name="Nusbaum C."/>
            <person name="Zody M.C."/>
            <person name="Baldwin J."/>
            <person name="Devon K."/>
            <person name="Dewar K."/>
            <person name="Doyle M."/>
            <person name="FitzHugh W."/>
            <person name="Funke R."/>
            <person name="Gage D."/>
            <person name="Harris K."/>
            <person name="Heaford A."/>
            <person name="Howland J."/>
            <person name="Kann L."/>
            <person name="Lehoczky J."/>
            <person name="LeVine R."/>
            <person name="McEwan P."/>
            <person name="McKernan K."/>
            <person name="Meldrim J."/>
            <person name="Mesirov J.P."/>
            <person name="Miranda C."/>
            <person name="Morris W."/>
            <person name="Naylor J."/>
            <person name="Raymond C."/>
            <person name="Rosetti M."/>
            <person name="Santos R."/>
            <person name="Sheridan A."/>
            <person name="Sougnez C."/>
            <person name="Stange-Thomann N."/>
            <person name="Stojanovic N."/>
            <person name="Subramanian A."/>
            <person name="Wyman D."/>
            <person name="Rogers J."/>
            <person name="Sulston J."/>
            <person name="Ainscough R."/>
            <person name="Beck S."/>
            <person name="Bentley D."/>
            <person name="Burton J."/>
            <person name="Clee C."/>
            <person name="Carter N."/>
            <person name="Coulson A."/>
            <person name="Deadman R."/>
            <person name="Deloukas P."/>
            <person name="Dunham A."/>
            <person name="Dunham I."/>
            <person name="Durbin R."/>
            <person name="French L."/>
            <person name="Grafham D."/>
            <person name="Gregory S."/>
            <person name="Hubbard T."/>
            <person name="Humphray S."/>
            <person name="Hunt A."/>
            <person name="Jones M."/>
            <person name="Lloyd C."/>
            <person name="McMurray A."/>
            <person name="Matthews L."/>
            <person name="Mercer S."/>
            <person name="Milne S."/>
            <person name="Mullikin J.C."/>
            <person name="Mungall A."/>
            <person name="Plumb R."/>
            <person name="Ross M."/>
            <person name="Shownkeen R."/>
            <person name="Sims S."/>
            <person name="Waterston R.H."/>
            <person name="Wilson R.K."/>
            <person name="Hillier L.W."/>
            <person name="McPherson J.D."/>
            <person name="Marra M.A."/>
            <person name="Mardis E.R."/>
            <person name="Fulton L.A."/>
            <person name="Chinwalla A.T."/>
            <person name="Pepin K.H."/>
            <person name="Gish W.R."/>
            <person name="Chissoe S.L."/>
            <person name="Wendl M.C."/>
            <person name="Delehaunty K.D."/>
            <person name="Miner T.L."/>
            <person name="Delehaunty A."/>
            <person name="Kramer J.B."/>
            <person name="Cook L.L."/>
            <person name="Fulton R.S."/>
            <person name="Johnson D.L."/>
            <person name="Minx P.J."/>
            <person name="Clifton S.W."/>
            <person name="Hawkins T."/>
            <person name="Branscomb E."/>
            <person name="Predki P."/>
            <person name="Richardson P."/>
            <person name="Wenning S."/>
            <person name="Slezak T."/>
            <person name="Doggett N."/>
            <person name="Cheng J.F."/>
            <person name="Olsen A."/>
            <person name="Lucas S."/>
            <person name="Elkin C."/>
            <person name="Uberbacher E."/>
            <person name="Frazier M."/>
            <person name="Gibbs R.A."/>
            <person name="Muzny D.M."/>
            <person name="Scherer S.E."/>
            <person name="Bouck J.B."/>
            <person name="Sodergren E.J."/>
            <person name="Worley K.C."/>
            <person name="Rives C.M."/>
            <person name="Gorrell J.H."/>
            <person name="Metzker M.L."/>
            <person name="Naylor S.L."/>
            <person name="Kucherlapati R.S."/>
            <person name="Nelson D.L."/>
            <person name="Weinstock G.M."/>
            <person name="Sakaki Y."/>
            <person name="Fujiyama A."/>
            <person name="Hattori M."/>
            <person name="Yada T."/>
            <person name="Toyoda A."/>
            <person name="Itoh T."/>
            <person name="Kawagoe C."/>
            <person name="Watanabe H."/>
            <person name="Totoki Y."/>
            <person name="Taylor T."/>
            <person name="Weissenbach J."/>
            <person name="Heilig R."/>
            <person name="Saurin W."/>
            <person name="Artiguenave F."/>
            <person name="Brottier P."/>
            <person name="Bruls T."/>
            <person name="Pelletier E."/>
            <person name="Robert C."/>
            <person name="Wincker P."/>
            <person name="Smith D.R."/>
            <person name="Doucette-Stamm L."/>
            <person name="Rubenfield M."/>
            <person name="Weinstock K."/>
            <person name="Lee H.M."/>
            <person name="Dubois J."/>
            <person name="Rosenthal A."/>
            <person name="Platzer M."/>
            <person name="Nyakatura G."/>
            <person name="Taudien S."/>
            <person name="Rump A."/>
            <person name="Yang H."/>
            <person name="Yu J."/>
            <person name="Wang J."/>
            <person name="Huang G."/>
            <person name="Gu J."/>
            <person name="Hood L."/>
            <person name="Rowen L."/>
            <person name="Madan A."/>
            <person name="Qin S."/>
            <person name="Davis R.W."/>
            <person name="Federspiel N.A."/>
            <person name="Abola A.P."/>
            <person name="Proctor M.J."/>
            <person name="Myers R.M."/>
            <person name="Schmutz J."/>
            <person name="Dickson M."/>
            <person name="Grimwood J."/>
            <person name="Cox D.R."/>
            <person name="Olson M.V."/>
            <person name="Kaul R."/>
            <person name="Raymond C."/>
            <person name="Shimizu N."/>
            <person name="Kawasaki K."/>
            <person name="Minoshima S."/>
            <person name="Evans G.A."/>
            <person name="Athanasiou M."/>
            <person name="Schultz R."/>
            <person name="Roe B.A."/>
            <person name="Chen F."/>
            <person name="Pan H."/>
            <person name="Ramser J."/>
            <person name="Lehrach H."/>
            <person name="Reinhardt R."/>
            <person name="McCombie W.R."/>
            <person name="de la Bastide M."/>
            <person name="Dedhia N."/>
            <person name="Blocker H."/>
            <person name="Hornischer K."/>
            <person name="Nordsiek G."/>
            <person name="Agarwala R."/>
            <person name="Aravind L."/>
            <person name="Bailey J.A."/>
            <person name="Bateman A."/>
            <person name="Batzoglou S."/>
            <person name="Birney E."/>
            <person name="Bork P."/>
            <person name="Brown D.G."/>
            <person name="Burge C.B."/>
            <person name="Cerutti L."/>
            <person name="Chen H.C."/>
            <person name="Church D."/>
            <person name="Clamp M."/>
            <person name="Copley R.R."/>
            <person name="Doerks T."/>
            <person name="Eddy S.R."/>
            <person name="Eichler E.E."/>
            <person name="Furey T.S."/>
            <person name="Galagan J."/>
            <person name="Gilbert J.G."/>
            <person name="Harmon C."/>
            <person name="Hayashizaki Y."/>
            <person name="Haussler D."/>
            <person name="Hermjakob H."/>
            <person name="Hokamp K."/>
            <person name="Jang W."/>
            <person name="Johnson L.S."/>
            <person name="Jones T.A."/>
            <person name="Kasif S."/>
            <person name="Kaspryzk A."/>
            <person name="Kennedy S."/>
            <person name="Kent W.J."/>
            <person name="Kitts P."/>
            <person name="Koonin E.V."/>
            <person name="Korf I."/>
            <person name="Kulp D."/>
            <person name="Lancet D."/>
            <person name="Lowe T.M."/>
            <person name="McLysaght A."/>
            <person name="Mikkelsen T."/>
            <person name="Moran J.V."/>
            <person name="Mulder N."/>
            <person name="Pollara V.J."/>
            <person name="Ponting C.P."/>
            <person name="Schuler G."/>
            <person name="Schultz J."/>
            <person name="Slater G."/>
            <person name="Smit A.F."/>
            <person name="Stupka E."/>
            <person name="Szustakowski J."/>
            <person name="Thierry-Mieg D."/>
            <person name="Thierry-Mieg J."/>
            <person name="Wagner L."/>
            <person name="Wallis J."/>
            <person name="Wheeler R."/>
            <person name="Williams A."/>
            <person name="Wolf Y.I."/>
            <person name="Wolfe K.H."/>
            <person name="Yang S.P."/>
            <person name="Yeh R.F."/>
            <person name="Collins F."/>
            <person name="Guyer M.S."/>
            <person name="Peterson J."/>
            <person name="Felsenfeld A."/>
            <person name="Wetterstrand K.A."/>
            <person name="Patrinos A."/>
            <person name="Morgan M.J."/>
            <person name="de Jong P."/>
            <person name="Catanese J.J."/>
            <person name="Osoegawa K."/>
            <person name="Shizuya H."/>
            <person name="Choi S."/>
            <person name="Chen Y.J."/>
        </authorList>
    </citation>
    <scope>NUCLEOTIDE SEQUENCE [LARGE SCALE GENOMIC DNA]</scope>
</reference>
<dbReference type="OpenTargets" id="ENSG00000274808"/>
<name>A0A087WVG1_HUMAN</name>
<dbReference type="SMR" id="A0A087WVG1"/>
<dbReference type="Ensembl" id="ENST00000632876.1">
    <property type="protein sequence ID" value="ENSP00000488156.1"/>
    <property type="gene ID" value="ENSG00000274939.2"/>
</dbReference>
<dbReference type="OrthoDB" id="9535050at2759"/>
<dbReference type="HGNC" id="HGNC:27011">
    <property type="gene designation" value="TBC1D3B"/>
</dbReference>
<evidence type="ECO:0000313" key="2">
    <source>
        <dbReference type="Ensembl" id="ENSP00000479418.1"/>
    </source>
</evidence>
<feature type="region of interest" description="Disordered" evidence="1">
    <location>
        <begin position="80"/>
        <end position="115"/>
    </location>
</feature>
<organism evidence="2 3">
    <name type="scientific">Homo sapiens</name>
    <name type="common">Human</name>
    <dbReference type="NCBI Taxonomy" id="9606"/>
    <lineage>
        <taxon>Eukaryota</taxon>
        <taxon>Metazoa</taxon>
        <taxon>Chordata</taxon>
        <taxon>Craniata</taxon>
        <taxon>Vertebrata</taxon>
        <taxon>Euteleostomi</taxon>
        <taxon>Mammalia</taxon>
        <taxon>Eutheria</taxon>
        <taxon>Euarchontoglires</taxon>
        <taxon>Primates</taxon>
        <taxon>Haplorrhini</taxon>
        <taxon>Catarrhini</taxon>
        <taxon>Hominidae</taxon>
        <taxon>Homo</taxon>
    </lineage>
</organism>
<dbReference type="ExpressionAtlas" id="A0A087WVG1">
    <property type="expression patterns" value="baseline and differential"/>
</dbReference>
<dbReference type="AlphaFoldDB" id="A0A087WVG1"/>
<dbReference type="UCSC" id="uc060efu.1">
    <property type="organism name" value="human"/>
</dbReference>
<dbReference type="Ensembl" id="ENST00000610580.1">
    <property type="protein sequence ID" value="ENSP00000479418.1"/>
    <property type="gene ID" value="ENSG00000274808.6"/>
</dbReference>
<reference evidence="2" key="4">
    <citation type="submission" date="2025-05" db="UniProtKB">
        <authorList>
            <consortium name="Ensembl"/>
        </authorList>
    </citation>
    <scope>IDENTIFICATION</scope>
</reference>
<dbReference type="Proteomes" id="UP000005640">
    <property type="component" value="Chromosome 17"/>
</dbReference>
<proteinExistence type="predicted"/>
<dbReference type="Ensembl" id="ENST00000633360.1">
    <property type="protein sequence ID" value="ENSP00000487619.1"/>
    <property type="gene ID" value="ENSG00000278632.5"/>
</dbReference>
<reference evidence="2" key="2">
    <citation type="journal article" date="2004" name="Nature">
        <title>Finishing the euchromatic sequence of the human genome.</title>
        <authorList>
            <consortium name="International Human Genome Sequencing Consortium"/>
        </authorList>
    </citation>
    <scope>NUCLEOTIDE SEQUENCE [LARGE SCALE GENOMIC DNA]</scope>
</reference>
<sequence>MDVVEVAGSWWAQEREDIIMKYEKGHRAGLPEDKGPKPFRSYNNNVDHLGIVQSGQPPFQGQNSSLTPLQVQPEVVRPEVWGPSREPVGMETGLGQAPGRSAVLSASEHKRSGAA</sequence>
<evidence type="ECO:0000313" key="3">
    <source>
        <dbReference type="Proteomes" id="UP000005640"/>
    </source>
</evidence>
<evidence type="ECO:0000256" key="1">
    <source>
        <dbReference type="SAM" id="MobiDB-lite"/>
    </source>
</evidence>
<dbReference type="VEuPathDB" id="HostDB:ENSG00000274808"/>
<dbReference type="EMBL" id="AC243829">
    <property type="status" value="NOT_ANNOTATED_CDS"/>
    <property type="molecule type" value="Genomic_DNA"/>
</dbReference>